<name>D8LS61_ECTSI</name>
<dbReference type="GO" id="GO:0005739">
    <property type="term" value="C:mitochondrion"/>
    <property type="evidence" value="ECO:0007669"/>
    <property type="project" value="InterPro"/>
</dbReference>
<dbReference type="EMBL" id="FN649751">
    <property type="protein sequence ID" value="CBN75118.1"/>
    <property type="molecule type" value="Genomic_DNA"/>
</dbReference>
<feature type="repeat" description="Solcar" evidence="4">
    <location>
        <begin position="202"/>
        <end position="288"/>
    </location>
</feature>
<feature type="compositionally biased region" description="Pro residues" evidence="6">
    <location>
        <begin position="293"/>
        <end position="308"/>
    </location>
</feature>
<dbReference type="InterPro" id="IPR023395">
    <property type="entry name" value="MCP_dom_sf"/>
</dbReference>
<comment type="similarity">
    <text evidence="5">Belongs to the mitochondrial carrier (TC 2.A.29) family.</text>
</comment>
<evidence type="ECO:0000256" key="2">
    <source>
        <dbReference type="ARBA" id="ARBA00022692"/>
    </source>
</evidence>
<keyword evidence="5" id="KW-0813">Transport</keyword>
<keyword evidence="9" id="KW-1185">Reference proteome</keyword>
<keyword evidence="3 4" id="KW-0472">Membrane</keyword>
<evidence type="ECO:0000256" key="4">
    <source>
        <dbReference type="PROSITE-ProRule" id="PRU00282"/>
    </source>
</evidence>
<evidence type="ECO:0000256" key="3">
    <source>
        <dbReference type="ARBA" id="ARBA00023136"/>
    </source>
</evidence>
<dbReference type="OrthoDB" id="250329at2759"/>
<evidence type="ECO:0000256" key="5">
    <source>
        <dbReference type="RuleBase" id="RU000488"/>
    </source>
</evidence>
<dbReference type="GO" id="GO:0015658">
    <property type="term" value="F:branched-chain amino acid transmembrane transporter activity"/>
    <property type="evidence" value="ECO:0007669"/>
    <property type="project" value="InterPro"/>
</dbReference>
<reference evidence="8 9" key="1">
    <citation type="journal article" date="2010" name="Nature">
        <title>The Ectocarpus genome and the independent evolution of multicellularity in brown algae.</title>
        <authorList>
            <person name="Cock J.M."/>
            <person name="Sterck L."/>
            <person name="Rouze P."/>
            <person name="Scornet D."/>
            <person name="Allen A.E."/>
            <person name="Amoutzias G."/>
            <person name="Anthouard V."/>
            <person name="Artiguenave F."/>
            <person name="Aury J.M."/>
            <person name="Badger J.H."/>
            <person name="Beszteri B."/>
            <person name="Billiau K."/>
            <person name="Bonnet E."/>
            <person name="Bothwell J.H."/>
            <person name="Bowler C."/>
            <person name="Boyen C."/>
            <person name="Brownlee C."/>
            <person name="Carrano C.J."/>
            <person name="Charrier B."/>
            <person name="Cho G.Y."/>
            <person name="Coelho S.M."/>
            <person name="Collen J."/>
            <person name="Corre E."/>
            <person name="Da Silva C."/>
            <person name="Delage L."/>
            <person name="Delaroque N."/>
            <person name="Dittami S.M."/>
            <person name="Doulbeau S."/>
            <person name="Elias M."/>
            <person name="Farnham G."/>
            <person name="Gachon C.M."/>
            <person name="Gschloessl B."/>
            <person name="Heesch S."/>
            <person name="Jabbari K."/>
            <person name="Jubin C."/>
            <person name="Kawai H."/>
            <person name="Kimura K."/>
            <person name="Kloareg B."/>
            <person name="Kupper F.C."/>
            <person name="Lang D."/>
            <person name="Le Bail A."/>
            <person name="Leblanc C."/>
            <person name="Lerouge P."/>
            <person name="Lohr M."/>
            <person name="Lopez P.J."/>
            <person name="Martens C."/>
            <person name="Maumus F."/>
            <person name="Michel G."/>
            <person name="Miranda-Saavedra D."/>
            <person name="Morales J."/>
            <person name="Moreau H."/>
            <person name="Motomura T."/>
            <person name="Nagasato C."/>
            <person name="Napoli C.A."/>
            <person name="Nelson D.R."/>
            <person name="Nyvall-Collen P."/>
            <person name="Peters A.F."/>
            <person name="Pommier C."/>
            <person name="Potin P."/>
            <person name="Poulain J."/>
            <person name="Quesneville H."/>
            <person name="Read B."/>
            <person name="Rensing S.A."/>
            <person name="Ritter A."/>
            <person name="Rousvoal S."/>
            <person name="Samanta M."/>
            <person name="Samson G."/>
            <person name="Schroeder D.C."/>
            <person name="Segurens B."/>
            <person name="Strittmatter M."/>
            <person name="Tonon T."/>
            <person name="Tregear J.W."/>
            <person name="Valentin K."/>
            <person name="von Dassow P."/>
            <person name="Yamagishi T."/>
            <person name="Van de Peer Y."/>
            <person name="Wincker P."/>
        </authorList>
    </citation>
    <scope>NUCLEOTIDE SEQUENCE [LARGE SCALE GENOMIC DNA]</scope>
    <source>
        <strain evidence="9">Ec32 / CCAP1310/4</strain>
    </source>
</reference>
<evidence type="ECO:0008006" key="10">
    <source>
        <dbReference type="Google" id="ProtNLM"/>
    </source>
</evidence>
<dbReference type="PANTHER" id="PTHR46314:SF2">
    <property type="entry name" value="SOLUTE CARRIER FAMILY 25 MEMBER 44"/>
    <property type="match status" value="1"/>
</dbReference>
<dbReference type="InterPro" id="IPR018108">
    <property type="entry name" value="MCP_transmembrane"/>
</dbReference>
<dbReference type="STRING" id="2880.D8LS61"/>
<dbReference type="EMBL" id="FN648927">
    <property type="protein sequence ID" value="CBN75118.1"/>
    <property type="molecule type" value="Genomic_DNA"/>
</dbReference>
<keyword evidence="2 4" id="KW-0812">Transmembrane</keyword>
<proteinExistence type="inferred from homology"/>
<dbReference type="AlphaFoldDB" id="D8LS61"/>
<dbReference type="SUPFAM" id="SSF103506">
    <property type="entry name" value="Mitochondrial carrier"/>
    <property type="match status" value="1"/>
</dbReference>
<evidence type="ECO:0000313" key="8">
    <source>
        <dbReference type="EMBL" id="CBN75118.1"/>
    </source>
</evidence>
<keyword evidence="7" id="KW-1133">Transmembrane helix</keyword>
<evidence type="ECO:0000256" key="1">
    <source>
        <dbReference type="ARBA" id="ARBA00004141"/>
    </source>
</evidence>
<protein>
    <recommendedName>
        <fullName evidence="10">Mitochondrial carrier protein</fullName>
    </recommendedName>
</protein>
<evidence type="ECO:0000313" key="9">
    <source>
        <dbReference type="Proteomes" id="UP000002630"/>
    </source>
</evidence>
<feature type="transmembrane region" description="Helical" evidence="7">
    <location>
        <begin position="20"/>
        <end position="41"/>
    </location>
</feature>
<gene>
    <name evidence="8" type="ORF">Esi_0070_0044</name>
</gene>
<dbReference type="GO" id="GO:0009083">
    <property type="term" value="P:branched-chain amino acid catabolic process"/>
    <property type="evidence" value="ECO:0007669"/>
    <property type="project" value="InterPro"/>
</dbReference>
<feature type="region of interest" description="Disordered" evidence="6">
    <location>
        <begin position="293"/>
        <end position="328"/>
    </location>
</feature>
<dbReference type="eggNOG" id="KOG0765">
    <property type="taxonomic scope" value="Eukaryota"/>
</dbReference>
<dbReference type="OMA" id="GPSGILM"/>
<organism evidence="8 9">
    <name type="scientific">Ectocarpus siliculosus</name>
    <name type="common">Brown alga</name>
    <name type="synonym">Conferva siliculosa</name>
    <dbReference type="NCBI Taxonomy" id="2880"/>
    <lineage>
        <taxon>Eukaryota</taxon>
        <taxon>Sar</taxon>
        <taxon>Stramenopiles</taxon>
        <taxon>Ochrophyta</taxon>
        <taxon>PX clade</taxon>
        <taxon>Phaeophyceae</taxon>
        <taxon>Ectocarpales</taxon>
        <taxon>Ectocarpaceae</taxon>
        <taxon>Ectocarpus</taxon>
    </lineage>
</organism>
<dbReference type="InterPro" id="IPR042164">
    <property type="entry name" value="SLC25A44"/>
</dbReference>
<dbReference type="PANTHER" id="PTHR46314">
    <property type="entry name" value="SOLUTE CARRIER FAMILY 25 MEMBER 44"/>
    <property type="match status" value="1"/>
</dbReference>
<dbReference type="Gene3D" id="1.50.40.10">
    <property type="entry name" value="Mitochondrial carrier domain"/>
    <property type="match status" value="2"/>
</dbReference>
<feature type="repeat" description="Solcar" evidence="4">
    <location>
        <begin position="21"/>
        <end position="100"/>
    </location>
</feature>
<sequence>MDPSDERQTVDWEDLDKKRFYSYGITFFMGVRALLYPPFLLKTKIQVARGGASEKSAFQVARATVREEGVRGLYKGFWISSTSLVFRQVYFTTYEVVRHHLGPGSDLYQRLGPEKGELVRNMSAGAASSAVMQCFTVPLDIIGQVYGESGLRGFYRGFGISVLQFAPTSAIWWAAYGVYSRAFVRALGNLPEPVPELTAQQRQVGGQAAAGFCTGMTTVLLTNPLDVLRTRLQVEGRRGDDRTIASEYRILMAESGPRGLMKGLGPRILAMAPASVLIVSVYELIKRLSRKTPLPPPPAGTPQLPSQPPATARTAAFATTTVTDPNHR</sequence>
<dbReference type="GO" id="GO:0016020">
    <property type="term" value="C:membrane"/>
    <property type="evidence" value="ECO:0007669"/>
    <property type="project" value="UniProtKB-SubCell"/>
</dbReference>
<dbReference type="PROSITE" id="PS50920">
    <property type="entry name" value="SOLCAR"/>
    <property type="match status" value="2"/>
</dbReference>
<dbReference type="Pfam" id="PF00153">
    <property type="entry name" value="Mito_carr"/>
    <property type="match status" value="3"/>
</dbReference>
<dbReference type="Proteomes" id="UP000002630">
    <property type="component" value="Linkage Group LG26"/>
</dbReference>
<accession>D8LS61</accession>
<evidence type="ECO:0000256" key="6">
    <source>
        <dbReference type="SAM" id="MobiDB-lite"/>
    </source>
</evidence>
<evidence type="ECO:0000256" key="7">
    <source>
        <dbReference type="SAM" id="Phobius"/>
    </source>
</evidence>
<dbReference type="InParanoid" id="D8LS61"/>
<comment type="subcellular location">
    <subcellularLocation>
        <location evidence="1">Membrane</location>
        <topology evidence="1">Multi-pass membrane protein</topology>
    </subcellularLocation>
</comment>
<feature type="compositionally biased region" description="Low complexity" evidence="6">
    <location>
        <begin position="309"/>
        <end position="328"/>
    </location>
</feature>